<feature type="region of interest" description="Disordered" evidence="1">
    <location>
        <begin position="1"/>
        <end position="26"/>
    </location>
</feature>
<dbReference type="EMBL" id="BTSX01000003">
    <property type="protein sequence ID" value="GMS87515.1"/>
    <property type="molecule type" value="Genomic_DNA"/>
</dbReference>
<dbReference type="Proteomes" id="UP001432027">
    <property type="component" value="Unassembled WGS sequence"/>
</dbReference>
<comment type="caution">
    <text evidence="2">The sequence shown here is derived from an EMBL/GenBank/DDBJ whole genome shotgun (WGS) entry which is preliminary data.</text>
</comment>
<evidence type="ECO:0000313" key="2">
    <source>
        <dbReference type="EMBL" id="GMS87515.1"/>
    </source>
</evidence>
<evidence type="ECO:0000256" key="1">
    <source>
        <dbReference type="SAM" id="MobiDB-lite"/>
    </source>
</evidence>
<proteinExistence type="predicted"/>
<accession>A0AAV5SWK0</accession>
<sequence>MWRTTRCRSIRPPNSSSGRTSQPKSLQTLQTKIFKRRRDLLSASYFHLYFQLHWRQHGQVGRAAYIELVYTLISNI</sequence>
<organism evidence="2 3">
    <name type="scientific">Pristionchus entomophagus</name>
    <dbReference type="NCBI Taxonomy" id="358040"/>
    <lineage>
        <taxon>Eukaryota</taxon>
        <taxon>Metazoa</taxon>
        <taxon>Ecdysozoa</taxon>
        <taxon>Nematoda</taxon>
        <taxon>Chromadorea</taxon>
        <taxon>Rhabditida</taxon>
        <taxon>Rhabditina</taxon>
        <taxon>Diplogasteromorpha</taxon>
        <taxon>Diplogasteroidea</taxon>
        <taxon>Neodiplogasteridae</taxon>
        <taxon>Pristionchus</taxon>
    </lineage>
</organism>
<reference evidence="2" key="1">
    <citation type="submission" date="2023-10" db="EMBL/GenBank/DDBJ databases">
        <title>Genome assembly of Pristionchus species.</title>
        <authorList>
            <person name="Yoshida K."/>
            <person name="Sommer R.J."/>
        </authorList>
    </citation>
    <scope>NUCLEOTIDE SEQUENCE</scope>
    <source>
        <strain evidence="2">RS0144</strain>
    </source>
</reference>
<name>A0AAV5SWK0_9BILA</name>
<protein>
    <submittedName>
        <fullName evidence="2">Uncharacterized protein</fullName>
    </submittedName>
</protein>
<evidence type="ECO:0000313" key="3">
    <source>
        <dbReference type="Proteomes" id="UP001432027"/>
    </source>
</evidence>
<dbReference type="AlphaFoldDB" id="A0AAV5SWK0"/>
<gene>
    <name evidence="2" type="ORF">PENTCL1PPCAC_9690</name>
</gene>
<feature type="compositionally biased region" description="Polar residues" evidence="1">
    <location>
        <begin position="12"/>
        <end position="26"/>
    </location>
</feature>
<keyword evidence="3" id="KW-1185">Reference proteome</keyword>